<name>A0AAE0XBK8_9PEZI</name>
<dbReference type="InterPro" id="IPR041367">
    <property type="entry name" value="Znf-CCCH_4"/>
</dbReference>
<feature type="compositionally biased region" description="Polar residues" evidence="5">
    <location>
        <begin position="360"/>
        <end position="378"/>
    </location>
</feature>
<dbReference type="Pfam" id="PF18044">
    <property type="entry name" value="zf-CCCH_4"/>
    <property type="match status" value="1"/>
</dbReference>
<feature type="compositionally biased region" description="Low complexity" evidence="5">
    <location>
        <begin position="450"/>
        <end position="461"/>
    </location>
</feature>
<feature type="compositionally biased region" description="Low complexity" evidence="5">
    <location>
        <begin position="344"/>
        <end position="359"/>
    </location>
</feature>
<dbReference type="PROSITE" id="PS50103">
    <property type="entry name" value="ZF_C3H1"/>
    <property type="match status" value="1"/>
</dbReference>
<proteinExistence type="predicted"/>
<evidence type="ECO:0000256" key="1">
    <source>
        <dbReference type="ARBA" id="ARBA00022723"/>
    </source>
</evidence>
<dbReference type="AlphaFoldDB" id="A0AAE0XBK8"/>
<dbReference type="InterPro" id="IPR036855">
    <property type="entry name" value="Znf_CCCH_sf"/>
</dbReference>
<evidence type="ECO:0000313" key="8">
    <source>
        <dbReference type="Proteomes" id="UP001270362"/>
    </source>
</evidence>
<evidence type="ECO:0000256" key="5">
    <source>
        <dbReference type="SAM" id="MobiDB-lite"/>
    </source>
</evidence>
<evidence type="ECO:0000256" key="4">
    <source>
        <dbReference type="PROSITE-ProRule" id="PRU00723"/>
    </source>
</evidence>
<feature type="compositionally biased region" description="Low complexity" evidence="5">
    <location>
        <begin position="471"/>
        <end position="499"/>
    </location>
</feature>
<comment type="caution">
    <text evidence="7">The sequence shown here is derived from an EMBL/GenBank/DDBJ whole genome shotgun (WGS) entry which is preliminary data.</text>
</comment>
<accession>A0AAE0XBK8</accession>
<dbReference type="PANTHER" id="PTHR21099">
    <property type="entry name" value="RAD201"/>
    <property type="match status" value="1"/>
</dbReference>
<feature type="region of interest" description="Disordered" evidence="5">
    <location>
        <begin position="258"/>
        <end position="507"/>
    </location>
</feature>
<dbReference type="SUPFAM" id="SSF90229">
    <property type="entry name" value="CCCH zinc finger"/>
    <property type="match status" value="1"/>
</dbReference>
<protein>
    <recommendedName>
        <fullName evidence="6">C3H1-type domain-containing protein</fullName>
    </recommendedName>
</protein>
<keyword evidence="3 4" id="KW-0862">Zinc</keyword>
<keyword evidence="2 4" id="KW-0863">Zinc-finger</keyword>
<sequence>MVVCKFWQQGNCRYGNNCRFEHPGRPGQQQQQQQQQTGNRFNALSGGNTHAIGSRPSELPYNLNPETISNDLSSDVPTWILSCYGPGREAPEQMFGGYPREQSFEEMRLHYMQSPNPQAAISEADSLYQNAQQQIQHTRGNINQAIQFIVDAGNNHPNRIDICNQSRGVAGGAGPFSKPQAQGGFSNTTNAFSSTAQQSNPFGAPAGPAAGSAFGQPAALGQKPSAFGGAPAFGQPSQPTSAFGQPAALGSTSAFGRGPQATSAFGQTPTLGAKPNPFGAPAFGLPAQPTTGSAFGQPAQLGGGSAFGQPAQPTNAFGQPAALGQKPNPFGAPPSGATPFGSTPAQPAAPAANPFGAPAQTTSPFGQQAPTTQSQNPFGQPATTNPPAANPFGQPATTSPFGQPTLATTNPFGQPQLQAQQQQQQQPPTQPANPFGAPVTTAPSTAFGQPASASPFGAPASTQPPAPAPTNPFGQPATTSPFSGGTTTTTTGPYAPTATRQHPDISTYSARDANGRLTMFKGKPVSYQVLKGGSGDKEVPVVRGFDGTAAKIWFPDGAPNYTAETEAADARVYEDPAVLGQWRGFLETGGFVGGVMPEVPPLREFCAWNF</sequence>
<feature type="compositionally biased region" description="Polar residues" evidence="5">
    <location>
        <begin position="395"/>
        <end position="413"/>
    </location>
</feature>
<dbReference type="CDD" id="cd23954">
    <property type="entry name" value="AMO1_CTD"/>
    <property type="match status" value="1"/>
</dbReference>
<feature type="compositionally biased region" description="Polar residues" evidence="5">
    <location>
        <begin position="37"/>
        <end position="48"/>
    </location>
</feature>
<dbReference type="GO" id="GO:0005634">
    <property type="term" value="C:nucleus"/>
    <property type="evidence" value="ECO:0007669"/>
    <property type="project" value="TreeGrafter"/>
</dbReference>
<dbReference type="Gene3D" id="4.10.1000.10">
    <property type="entry name" value="Zinc finger, CCCH-type"/>
    <property type="match status" value="1"/>
</dbReference>
<evidence type="ECO:0000256" key="2">
    <source>
        <dbReference type="ARBA" id="ARBA00022771"/>
    </source>
</evidence>
<organism evidence="7 8">
    <name type="scientific">Podospora appendiculata</name>
    <dbReference type="NCBI Taxonomy" id="314037"/>
    <lineage>
        <taxon>Eukaryota</taxon>
        <taxon>Fungi</taxon>
        <taxon>Dikarya</taxon>
        <taxon>Ascomycota</taxon>
        <taxon>Pezizomycotina</taxon>
        <taxon>Sordariomycetes</taxon>
        <taxon>Sordariomycetidae</taxon>
        <taxon>Sordariales</taxon>
        <taxon>Podosporaceae</taxon>
        <taxon>Podospora</taxon>
    </lineage>
</organism>
<reference evidence="7" key="1">
    <citation type="journal article" date="2023" name="Mol. Phylogenet. Evol.">
        <title>Genome-scale phylogeny and comparative genomics of the fungal order Sordariales.</title>
        <authorList>
            <person name="Hensen N."/>
            <person name="Bonometti L."/>
            <person name="Westerberg I."/>
            <person name="Brannstrom I.O."/>
            <person name="Guillou S."/>
            <person name="Cros-Aarteil S."/>
            <person name="Calhoun S."/>
            <person name="Haridas S."/>
            <person name="Kuo A."/>
            <person name="Mondo S."/>
            <person name="Pangilinan J."/>
            <person name="Riley R."/>
            <person name="LaButti K."/>
            <person name="Andreopoulos B."/>
            <person name="Lipzen A."/>
            <person name="Chen C."/>
            <person name="Yan M."/>
            <person name="Daum C."/>
            <person name="Ng V."/>
            <person name="Clum A."/>
            <person name="Steindorff A."/>
            <person name="Ohm R.A."/>
            <person name="Martin F."/>
            <person name="Silar P."/>
            <person name="Natvig D.O."/>
            <person name="Lalanne C."/>
            <person name="Gautier V."/>
            <person name="Ament-Velasquez S.L."/>
            <person name="Kruys A."/>
            <person name="Hutchinson M.I."/>
            <person name="Powell A.J."/>
            <person name="Barry K."/>
            <person name="Miller A.N."/>
            <person name="Grigoriev I.V."/>
            <person name="Debuchy R."/>
            <person name="Gladieux P."/>
            <person name="Hiltunen Thoren M."/>
            <person name="Johannesson H."/>
        </authorList>
    </citation>
    <scope>NUCLEOTIDE SEQUENCE</scope>
    <source>
        <strain evidence="7">CBS 314.62</strain>
    </source>
</reference>
<feature type="compositionally biased region" description="Low complexity" evidence="5">
    <location>
        <begin position="414"/>
        <end position="427"/>
    </location>
</feature>
<dbReference type="SMART" id="SM00356">
    <property type="entry name" value="ZnF_C3H1"/>
    <property type="match status" value="1"/>
</dbReference>
<keyword evidence="1 4" id="KW-0479">Metal-binding</keyword>
<dbReference type="PANTHER" id="PTHR21099:SF2">
    <property type="entry name" value="SI:CH211-113E8.11"/>
    <property type="match status" value="1"/>
</dbReference>
<evidence type="ECO:0000256" key="3">
    <source>
        <dbReference type="ARBA" id="ARBA00022833"/>
    </source>
</evidence>
<dbReference type="EMBL" id="JAULSO010000002">
    <property type="protein sequence ID" value="KAK3689302.1"/>
    <property type="molecule type" value="Genomic_DNA"/>
</dbReference>
<dbReference type="GO" id="GO:0008270">
    <property type="term" value="F:zinc ion binding"/>
    <property type="evidence" value="ECO:0007669"/>
    <property type="project" value="UniProtKB-KW"/>
</dbReference>
<feature type="compositionally biased region" description="Polar residues" evidence="5">
    <location>
        <begin position="258"/>
        <end position="270"/>
    </location>
</feature>
<dbReference type="InterPro" id="IPR000571">
    <property type="entry name" value="Znf_CCCH"/>
</dbReference>
<feature type="region of interest" description="Disordered" evidence="5">
    <location>
        <begin position="23"/>
        <end position="60"/>
    </location>
</feature>
<gene>
    <name evidence="7" type="ORF">B0T22DRAFT_169781</name>
</gene>
<dbReference type="Proteomes" id="UP001270362">
    <property type="component" value="Unassembled WGS sequence"/>
</dbReference>
<feature type="domain" description="C3H1-type" evidence="6">
    <location>
        <begin position="1"/>
        <end position="25"/>
    </location>
</feature>
<keyword evidence="8" id="KW-1185">Reference proteome</keyword>
<feature type="zinc finger region" description="C3H1-type" evidence="4">
    <location>
        <begin position="1"/>
        <end position="25"/>
    </location>
</feature>
<reference evidence="7" key="2">
    <citation type="submission" date="2023-06" db="EMBL/GenBank/DDBJ databases">
        <authorList>
            <consortium name="Lawrence Berkeley National Laboratory"/>
            <person name="Haridas S."/>
            <person name="Hensen N."/>
            <person name="Bonometti L."/>
            <person name="Westerberg I."/>
            <person name="Brannstrom I.O."/>
            <person name="Guillou S."/>
            <person name="Cros-Aarteil S."/>
            <person name="Calhoun S."/>
            <person name="Kuo A."/>
            <person name="Mondo S."/>
            <person name="Pangilinan J."/>
            <person name="Riley R."/>
            <person name="Labutti K."/>
            <person name="Andreopoulos B."/>
            <person name="Lipzen A."/>
            <person name="Chen C."/>
            <person name="Yanf M."/>
            <person name="Daum C."/>
            <person name="Ng V."/>
            <person name="Clum A."/>
            <person name="Steindorff A."/>
            <person name="Ohm R."/>
            <person name="Martin F."/>
            <person name="Silar P."/>
            <person name="Natvig D."/>
            <person name="Lalanne C."/>
            <person name="Gautier V."/>
            <person name="Ament-Velasquez S.L."/>
            <person name="Kruys A."/>
            <person name="Hutchinson M.I."/>
            <person name="Powell A.J."/>
            <person name="Barry K."/>
            <person name="Miller A.N."/>
            <person name="Grigoriev I.V."/>
            <person name="Debuchy R."/>
            <person name="Gladieux P."/>
            <person name="Thoren M.H."/>
            <person name="Johannesson H."/>
        </authorList>
    </citation>
    <scope>NUCLEOTIDE SEQUENCE</scope>
    <source>
        <strain evidence="7">CBS 314.62</strain>
    </source>
</reference>
<evidence type="ECO:0000259" key="6">
    <source>
        <dbReference type="PROSITE" id="PS50103"/>
    </source>
</evidence>
<feature type="compositionally biased region" description="Low complexity" evidence="5">
    <location>
        <begin position="381"/>
        <end position="391"/>
    </location>
</feature>
<evidence type="ECO:0000313" key="7">
    <source>
        <dbReference type="EMBL" id="KAK3689302.1"/>
    </source>
</evidence>